<proteinExistence type="predicted"/>
<sequence length="44" mass="4949">MPWRADAQSPDFGTKSGIVRLFALNRDQRVLALNVLNLLVPQQV</sequence>
<evidence type="ECO:0000313" key="2">
    <source>
        <dbReference type="Proteomes" id="UP000464624"/>
    </source>
</evidence>
<protein>
    <submittedName>
        <fullName evidence="1">Uncharacterized protein</fullName>
    </submittedName>
</protein>
<evidence type="ECO:0000313" key="1">
    <source>
        <dbReference type="EMBL" id="BBU20460.1"/>
    </source>
</evidence>
<reference evidence="1 2" key="1">
    <citation type="submission" date="2019-12" db="EMBL/GenBank/DDBJ databases">
        <title>Complete genome sequence of Mycolicibacterium xenopi str. JCM15661T.</title>
        <authorList>
            <person name="Yoshida M."/>
            <person name="Fukano H."/>
            <person name="Asakura T."/>
            <person name="Hoshino Y."/>
        </authorList>
    </citation>
    <scope>NUCLEOTIDE SEQUENCE [LARGE SCALE GENOMIC DNA]</scope>
    <source>
        <strain evidence="1 2">JCM 15661T</strain>
    </source>
</reference>
<name>A0AAD1GXF4_MYCXE</name>
<dbReference type="Proteomes" id="UP000464624">
    <property type="component" value="Chromosome"/>
</dbReference>
<dbReference type="KEGG" id="mxe:MYXE_02490"/>
<dbReference type="AlphaFoldDB" id="A0AAD1GXF4"/>
<organism evidence="1 2">
    <name type="scientific">Mycobacterium xenopi</name>
    <dbReference type="NCBI Taxonomy" id="1789"/>
    <lineage>
        <taxon>Bacteria</taxon>
        <taxon>Bacillati</taxon>
        <taxon>Actinomycetota</taxon>
        <taxon>Actinomycetes</taxon>
        <taxon>Mycobacteriales</taxon>
        <taxon>Mycobacteriaceae</taxon>
        <taxon>Mycobacterium</taxon>
    </lineage>
</organism>
<dbReference type="EMBL" id="AP022314">
    <property type="protein sequence ID" value="BBU20460.1"/>
    <property type="molecule type" value="Genomic_DNA"/>
</dbReference>
<accession>A0AAD1GXF4</accession>
<gene>
    <name evidence="1" type="ORF">MYXE_02490</name>
</gene>